<dbReference type="EMBL" id="HBKQ01058872">
    <property type="protein sequence ID" value="CAE2285672.1"/>
    <property type="molecule type" value="Transcribed_RNA"/>
</dbReference>
<proteinExistence type="predicted"/>
<evidence type="ECO:0000313" key="3">
    <source>
        <dbReference type="EMBL" id="CAE2285673.1"/>
    </source>
</evidence>
<dbReference type="EMBL" id="HBKQ01058874">
    <property type="protein sequence ID" value="CAE2285673.1"/>
    <property type="molecule type" value="Transcribed_RNA"/>
</dbReference>
<name>A0A6U6KX27_9STRA</name>
<feature type="region of interest" description="Disordered" evidence="1">
    <location>
        <begin position="1"/>
        <end position="26"/>
    </location>
</feature>
<evidence type="ECO:0000313" key="2">
    <source>
        <dbReference type="EMBL" id="CAE2285672.1"/>
    </source>
</evidence>
<feature type="region of interest" description="Disordered" evidence="1">
    <location>
        <begin position="86"/>
        <end position="106"/>
    </location>
</feature>
<sequence>MGRKGHTAVGGRREEERDVSNFPHHTYSSSQELELIRLSAEREELLKLSARIWSGLCKPEAVRIRRRQRRHRRSIECEDGGADCDNGCARESRHPRPRSGGAASSVRTRADYNQCDEALRLVRAFLSLRKVTLRILLQVGKWGPISERAGPLGIGRLAYLREMIRGVDVFAKKAMSGECDHSLSSIFGFEFGRKNLFLLPLKPISRGVESEKCSVSVSGVTYGRMISQIMKDPASCHDMAQALFQLATLEETEWRDFQRLHAYLFRVNASWPPATWAIELWRVSPWKPSPQLLEWGKTRWLEKCSSNSFGGSDSTQNDDDASLILPCVKLDIGKLVGSEKARILRQGRGYGIPCLSSLANPWDGNELPFLTLLERSYRK</sequence>
<evidence type="ECO:0000256" key="1">
    <source>
        <dbReference type="SAM" id="MobiDB-lite"/>
    </source>
</evidence>
<protein>
    <submittedName>
        <fullName evidence="3">Uncharacterized protein</fullName>
    </submittedName>
</protein>
<accession>A0A6U6KX27</accession>
<reference evidence="3" key="1">
    <citation type="submission" date="2021-01" db="EMBL/GenBank/DDBJ databases">
        <authorList>
            <person name="Corre E."/>
            <person name="Pelletier E."/>
            <person name="Niang G."/>
            <person name="Scheremetjew M."/>
            <person name="Finn R."/>
            <person name="Kale V."/>
            <person name="Holt S."/>
            <person name="Cochrane G."/>
            <person name="Meng A."/>
            <person name="Brown T."/>
            <person name="Cohen L."/>
        </authorList>
    </citation>
    <scope>NUCLEOTIDE SEQUENCE</scope>
    <source>
        <strain evidence="3">Isolate 1302-5</strain>
    </source>
</reference>
<organism evidence="3">
    <name type="scientific">Odontella aurita</name>
    <dbReference type="NCBI Taxonomy" id="265563"/>
    <lineage>
        <taxon>Eukaryota</taxon>
        <taxon>Sar</taxon>
        <taxon>Stramenopiles</taxon>
        <taxon>Ochrophyta</taxon>
        <taxon>Bacillariophyta</taxon>
        <taxon>Mediophyceae</taxon>
        <taxon>Biddulphiophycidae</taxon>
        <taxon>Eupodiscales</taxon>
        <taxon>Odontellaceae</taxon>
        <taxon>Odontella</taxon>
    </lineage>
</organism>
<dbReference type="AlphaFoldDB" id="A0A6U6KX27"/>
<gene>
    <name evidence="2" type="ORF">OAUR00152_LOCUS40215</name>
    <name evidence="3" type="ORF">OAUR00152_LOCUS40216</name>
</gene>